<feature type="transmembrane region" description="Helical" evidence="6">
    <location>
        <begin position="21"/>
        <end position="41"/>
    </location>
</feature>
<evidence type="ECO:0000256" key="4">
    <source>
        <dbReference type="ARBA" id="ARBA00022989"/>
    </source>
</evidence>
<dbReference type="RefSeq" id="WP_347168414.1">
    <property type="nucleotide sequence ID" value="NZ_JBDNCH010000004.1"/>
</dbReference>
<sequence length="335" mass="34918">MVAYTERQAGSKLADFVGEHAQVLSIALFFVICMVFFGSMTSTFLMPGNLLNVLRQAAPILVVAVAMTLVITTAGIDLSVGSMVALINAAAAIVIAAGLPRPLAIVLMLVLGAVIGGVQGWFVAYQGIPAFIVTLAGLSILRGAALYMTEGYSIPIRDAEGFFWLGRGEIAGFPVPALIAILVAVLGFVVMLRTQYGRQVIAVGSNIEAARRVGMPAKRVLASVYMVSGLACAVAGILIASRLGSGSSNAAQGFELQVIAAVVLGGTSLMGGKASMLGTVLGTMTIAVIGNGLILMHISPFFTQIVTGTIILVAIWMNARLFDRKWRFGKKKVAA</sequence>
<protein>
    <submittedName>
        <fullName evidence="7">ABC transporter permease</fullName>
    </submittedName>
</protein>
<keyword evidence="8" id="KW-1185">Reference proteome</keyword>
<name>A0AAW9SEP9_9RHOB</name>
<evidence type="ECO:0000256" key="1">
    <source>
        <dbReference type="ARBA" id="ARBA00004651"/>
    </source>
</evidence>
<comment type="subcellular location">
    <subcellularLocation>
        <location evidence="1">Cell membrane</location>
        <topology evidence="1">Multi-pass membrane protein</topology>
    </subcellularLocation>
</comment>
<feature type="transmembrane region" description="Helical" evidence="6">
    <location>
        <begin position="130"/>
        <end position="150"/>
    </location>
</feature>
<evidence type="ECO:0000256" key="2">
    <source>
        <dbReference type="ARBA" id="ARBA00022475"/>
    </source>
</evidence>
<dbReference type="PANTHER" id="PTHR32196">
    <property type="entry name" value="ABC TRANSPORTER PERMEASE PROTEIN YPHD-RELATED-RELATED"/>
    <property type="match status" value="1"/>
</dbReference>
<keyword evidence="4 6" id="KW-1133">Transmembrane helix</keyword>
<evidence type="ECO:0000256" key="3">
    <source>
        <dbReference type="ARBA" id="ARBA00022692"/>
    </source>
</evidence>
<feature type="transmembrane region" description="Helical" evidence="6">
    <location>
        <begin position="103"/>
        <end position="123"/>
    </location>
</feature>
<organism evidence="7 8">
    <name type="scientific">Ponticoccus litoralis</name>
    <dbReference type="NCBI Taxonomy" id="422297"/>
    <lineage>
        <taxon>Bacteria</taxon>
        <taxon>Pseudomonadati</taxon>
        <taxon>Pseudomonadota</taxon>
        <taxon>Alphaproteobacteria</taxon>
        <taxon>Rhodobacterales</taxon>
        <taxon>Roseobacteraceae</taxon>
        <taxon>Ponticoccus</taxon>
    </lineage>
</organism>
<dbReference type="InterPro" id="IPR001851">
    <property type="entry name" value="ABC_transp_permease"/>
</dbReference>
<reference evidence="7 8" key="1">
    <citation type="submission" date="2024-05" db="EMBL/GenBank/DDBJ databases">
        <title>Genome sequence of Ponticoccus litoralis KCCM 90028.</title>
        <authorList>
            <person name="Kim J.M."/>
            <person name="Lee J.K."/>
            <person name="Choi B.J."/>
            <person name="Bayburt H."/>
            <person name="Baek J.H."/>
            <person name="Jeon C.O."/>
        </authorList>
    </citation>
    <scope>NUCLEOTIDE SEQUENCE [LARGE SCALE GENOMIC DNA]</scope>
    <source>
        <strain evidence="7 8">KCCM 90028</strain>
    </source>
</reference>
<dbReference type="GO" id="GO:0022857">
    <property type="term" value="F:transmembrane transporter activity"/>
    <property type="evidence" value="ECO:0007669"/>
    <property type="project" value="InterPro"/>
</dbReference>
<keyword evidence="5 6" id="KW-0472">Membrane</keyword>
<dbReference type="AlphaFoldDB" id="A0AAW9SEP9"/>
<dbReference type="CDD" id="cd06579">
    <property type="entry name" value="TM_PBP1_transp_AraH_like"/>
    <property type="match status" value="1"/>
</dbReference>
<comment type="caution">
    <text evidence="7">The sequence shown here is derived from an EMBL/GenBank/DDBJ whole genome shotgun (WGS) entry which is preliminary data.</text>
</comment>
<feature type="transmembrane region" description="Helical" evidence="6">
    <location>
        <begin position="170"/>
        <end position="192"/>
    </location>
</feature>
<keyword evidence="3 6" id="KW-0812">Transmembrane</keyword>
<feature type="transmembrane region" description="Helical" evidence="6">
    <location>
        <begin position="78"/>
        <end position="97"/>
    </location>
</feature>
<dbReference type="GO" id="GO:0005886">
    <property type="term" value="C:plasma membrane"/>
    <property type="evidence" value="ECO:0007669"/>
    <property type="project" value="UniProtKB-SubCell"/>
</dbReference>
<evidence type="ECO:0000313" key="7">
    <source>
        <dbReference type="EMBL" id="MEN9063324.1"/>
    </source>
</evidence>
<evidence type="ECO:0000256" key="5">
    <source>
        <dbReference type="ARBA" id="ARBA00023136"/>
    </source>
</evidence>
<accession>A0AAW9SEP9</accession>
<dbReference type="Pfam" id="PF02653">
    <property type="entry name" value="BPD_transp_2"/>
    <property type="match status" value="1"/>
</dbReference>
<evidence type="ECO:0000313" key="8">
    <source>
        <dbReference type="Proteomes" id="UP001428774"/>
    </source>
</evidence>
<proteinExistence type="predicted"/>
<feature type="transmembrane region" description="Helical" evidence="6">
    <location>
        <begin position="220"/>
        <end position="244"/>
    </location>
</feature>
<feature type="transmembrane region" description="Helical" evidence="6">
    <location>
        <begin position="250"/>
        <end position="269"/>
    </location>
</feature>
<feature type="transmembrane region" description="Helical" evidence="6">
    <location>
        <begin position="276"/>
        <end position="295"/>
    </location>
</feature>
<gene>
    <name evidence="7" type="ORF">ABFB10_22335</name>
</gene>
<dbReference type="Proteomes" id="UP001428774">
    <property type="component" value="Unassembled WGS sequence"/>
</dbReference>
<feature type="transmembrane region" description="Helical" evidence="6">
    <location>
        <begin position="53"/>
        <end position="71"/>
    </location>
</feature>
<feature type="transmembrane region" description="Helical" evidence="6">
    <location>
        <begin position="301"/>
        <end position="322"/>
    </location>
</feature>
<keyword evidence="2" id="KW-1003">Cell membrane</keyword>
<evidence type="ECO:0000256" key="6">
    <source>
        <dbReference type="SAM" id="Phobius"/>
    </source>
</evidence>
<dbReference type="EMBL" id="JBDNCH010000004">
    <property type="protein sequence ID" value="MEN9063324.1"/>
    <property type="molecule type" value="Genomic_DNA"/>
</dbReference>